<sequence length="100" mass="10983">MKRIQHYDPPSTGDLAHLKDELNFTSAQMADLAGLAQGAQWRKYTGGVAARELSLHMHFYMAALLTLSDEELGRIVECMRAHGAEVELGPLPAGRPPKPE</sequence>
<evidence type="ECO:0008006" key="3">
    <source>
        <dbReference type="Google" id="ProtNLM"/>
    </source>
</evidence>
<gene>
    <name evidence="1" type="ORF">LT42_25500</name>
</gene>
<proteinExistence type="predicted"/>
<evidence type="ECO:0000313" key="1">
    <source>
        <dbReference type="EMBL" id="KGF62115.1"/>
    </source>
</evidence>
<evidence type="ECO:0000313" key="2">
    <source>
        <dbReference type="Proteomes" id="UP000029719"/>
    </source>
</evidence>
<organism evidence="1 2">
    <name type="scientific">Pseudomonas lutea</name>
    <dbReference type="NCBI Taxonomy" id="243924"/>
    <lineage>
        <taxon>Bacteria</taxon>
        <taxon>Pseudomonadati</taxon>
        <taxon>Pseudomonadota</taxon>
        <taxon>Gammaproteobacteria</taxon>
        <taxon>Pseudomonadales</taxon>
        <taxon>Pseudomonadaceae</taxon>
        <taxon>Pseudomonas</taxon>
    </lineage>
</organism>
<dbReference type="RefSeq" id="WP_037019438.1">
    <property type="nucleotide sequence ID" value="NZ_JRMB01000005.1"/>
</dbReference>
<reference evidence="1 2" key="1">
    <citation type="submission" date="2014-09" db="EMBL/GenBank/DDBJ databases">
        <title>Genome sequence of Pseudomonas lutea strain DSM 17257T.</title>
        <authorList>
            <person name="Kwak Y."/>
            <person name="Shin J.-H."/>
        </authorList>
    </citation>
    <scope>NUCLEOTIDE SEQUENCE [LARGE SCALE GENOMIC DNA]</scope>
    <source>
        <strain evidence="1 2">DSM 17257</strain>
    </source>
</reference>
<protein>
    <recommendedName>
        <fullName evidence="3">XRE family transcriptional regulator</fullName>
    </recommendedName>
</protein>
<dbReference type="AlphaFoldDB" id="A0A9X0JGV5"/>
<dbReference type="OrthoDB" id="8653919at2"/>
<accession>A0A9X0JGV5</accession>
<dbReference type="EMBL" id="JRMB01000005">
    <property type="protein sequence ID" value="KGF62115.1"/>
    <property type="molecule type" value="Genomic_DNA"/>
</dbReference>
<name>A0A9X0JGV5_9PSED</name>
<dbReference type="Proteomes" id="UP000029719">
    <property type="component" value="Unassembled WGS sequence"/>
</dbReference>
<comment type="caution">
    <text evidence="1">The sequence shown here is derived from an EMBL/GenBank/DDBJ whole genome shotgun (WGS) entry which is preliminary data.</text>
</comment>